<dbReference type="Pfam" id="PF06803">
    <property type="entry name" value="DUF1232"/>
    <property type="match status" value="1"/>
</dbReference>
<evidence type="ECO:0000256" key="3">
    <source>
        <dbReference type="ARBA" id="ARBA00022989"/>
    </source>
</evidence>
<keyword evidence="3" id="KW-1133">Transmembrane helix</keyword>
<protein>
    <recommendedName>
        <fullName evidence="5">DUF1232 domain-containing protein</fullName>
    </recommendedName>
</protein>
<feature type="domain" description="DUF1232" evidence="5">
    <location>
        <begin position="63"/>
        <end position="97"/>
    </location>
</feature>
<keyword evidence="4" id="KW-0472">Membrane</keyword>
<keyword evidence="2" id="KW-0812">Transmembrane</keyword>
<evidence type="ECO:0000256" key="4">
    <source>
        <dbReference type="ARBA" id="ARBA00023136"/>
    </source>
</evidence>
<dbReference type="RefSeq" id="WP_094506113.1">
    <property type="nucleotide sequence ID" value="NZ_JBHEEK010000001.1"/>
</dbReference>
<dbReference type="GO" id="GO:0012505">
    <property type="term" value="C:endomembrane system"/>
    <property type="evidence" value="ECO:0007669"/>
    <property type="project" value="UniProtKB-SubCell"/>
</dbReference>
<comment type="subcellular location">
    <subcellularLocation>
        <location evidence="1">Endomembrane system</location>
        <topology evidence="1">Multi-pass membrane protein</topology>
    </subcellularLocation>
</comment>
<evidence type="ECO:0000256" key="1">
    <source>
        <dbReference type="ARBA" id="ARBA00004127"/>
    </source>
</evidence>
<comment type="caution">
    <text evidence="6">The sequence shown here is derived from an EMBL/GenBank/DDBJ whole genome shotgun (WGS) entry which is preliminary data.</text>
</comment>
<dbReference type="AlphaFoldDB" id="A0A256FYH7"/>
<dbReference type="OrthoDB" id="9813247at2"/>
<name>A0A256FYH7_9HYPH</name>
<dbReference type="EMBL" id="NNRJ01000015">
    <property type="protein sequence ID" value="OYR19879.1"/>
    <property type="molecule type" value="Genomic_DNA"/>
</dbReference>
<keyword evidence="7" id="KW-1185">Reference proteome</keyword>
<dbReference type="PIRSF" id="PIRSF031804">
    <property type="entry name" value="UCP031804"/>
    <property type="match status" value="1"/>
</dbReference>
<gene>
    <name evidence="6" type="ORF">CEV31_1298</name>
</gene>
<dbReference type="InterPro" id="IPR016983">
    <property type="entry name" value="UCP031804"/>
</dbReference>
<reference evidence="6 7" key="1">
    <citation type="submission" date="2017-07" db="EMBL/GenBank/DDBJ databases">
        <title>Phylogenetic study on the rhizospheric bacterium Ochrobactrum sp. A44.</title>
        <authorList>
            <person name="Krzyzanowska D.M."/>
            <person name="Ossowicki A."/>
            <person name="Rajewska M."/>
            <person name="Maciag T."/>
            <person name="Kaczynski Z."/>
            <person name="Czerwicka M."/>
            <person name="Jafra S."/>
        </authorList>
    </citation>
    <scope>NUCLEOTIDE SEQUENCE [LARGE SCALE GENOMIC DNA]</scope>
    <source>
        <strain evidence="6 7">DSM 7216</strain>
    </source>
</reference>
<accession>A0A256FYH7</accession>
<evidence type="ECO:0000313" key="6">
    <source>
        <dbReference type="EMBL" id="OYR19879.1"/>
    </source>
</evidence>
<proteinExistence type="predicted"/>
<dbReference type="InterPro" id="IPR010652">
    <property type="entry name" value="DUF1232"/>
</dbReference>
<organism evidence="6 7">
    <name type="scientific">Brucella thiophenivorans</name>
    <dbReference type="NCBI Taxonomy" id="571255"/>
    <lineage>
        <taxon>Bacteria</taxon>
        <taxon>Pseudomonadati</taxon>
        <taxon>Pseudomonadota</taxon>
        <taxon>Alphaproteobacteria</taxon>
        <taxon>Hyphomicrobiales</taxon>
        <taxon>Brucellaceae</taxon>
        <taxon>Brucella/Ochrobactrum group</taxon>
        <taxon>Brucella</taxon>
    </lineage>
</organism>
<dbReference type="Proteomes" id="UP000215590">
    <property type="component" value="Unassembled WGS sequence"/>
</dbReference>
<evidence type="ECO:0000313" key="7">
    <source>
        <dbReference type="Proteomes" id="UP000215590"/>
    </source>
</evidence>
<evidence type="ECO:0000256" key="2">
    <source>
        <dbReference type="ARBA" id="ARBA00022692"/>
    </source>
</evidence>
<sequence length="126" mass="14146">MDNVKIDEILEPGNEGDFNNRQDRVKKGFWKTARRAGRMVPFMDEVVAAYYCALDQNTPTRVRMTLMAALAYFVMPFDVIPDMLVGIGFTDDIAVLMAALTAVRTHITPAHRIAAHEALREDSETS</sequence>
<evidence type="ECO:0000259" key="5">
    <source>
        <dbReference type="Pfam" id="PF06803"/>
    </source>
</evidence>